<evidence type="ECO:0000313" key="1">
    <source>
        <dbReference type="EMBL" id="SER75839.1"/>
    </source>
</evidence>
<keyword evidence="2" id="KW-1185">Reference proteome</keyword>
<sequence>MGGGMAEWAHGAPGRTVTWPAPDTYVLVEGVLLRMLPDDPGTPAGTEVVVGYDTERRRLVAYRAAPAGSAPAVQEEDGGVRG</sequence>
<accession>A0A1H9RV90</accession>
<organism evidence="1 2">
    <name type="scientific">Streptomyces qinglanensis</name>
    <dbReference type="NCBI Taxonomy" id="943816"/>
    <lineage>
        <taxon>Bacteria</taxon>
        <taxon>Bacillati</taxon>
        <taxon>Actinomycetota</taxon>
        <taxon>Actinomycetes</taxon>
        <taxon>Kitasatosporales</taxon>
        <taxon>Streptomycetaceae</taxon>
        <taxon>Streptomyces</taxon>
    </lineage>
</organism>
<protein>
    <submittedName>
        <fullName evidence="1">Uncharacterized protein</fullName>
    </submittedName>
</protein>
<name>A0A1H9RV90_9ACTN</name>
<dbReference type="RefSeq" id="WP_239501946.1">
    <property type="nucleotide sequence ID" value="NZ_FOGO01000004.1"/>
</dbReference>
<proteinExistence type="predicted"/>
<dbReference type="STRING" id="943816.AN217_21300"/>
<dbReference type="Proteomes" id="UP000182841">
    <property type="component" value="Unassembled WGS sequence"/>
</dbReference>
<dbReference type="AlphaFoldDB" id="A0A1H9RV90"/>
<gene>
    <name evidence="1" type="ORF">SAMN05421870_10416</name>
</gene>
<reference evidence="2" key="1">
    <citation type="submission" date="2016-10" db="EMBL/GenBank/DDBJ databases">
        <authorList>
            <person name="Varghese N."/>
            <person name="Submissions S."/>
        </authorList>
    </citation>
    <scope>NUCLEOTIDE SEQUENCE [LARGE SCALE GENOMIC DNA]</scope>
    <source>
        <strain evidence="2">CGMCC 4.6825</strain>
    </source>
</reference>
<evidence type="ECO:0000313" key="2">
    <source>
        <dbReference type="Proteomes" id="UP000182841"/>
    </source>
</evidence>
<dbReference type="EMBL" id="FOGO01000004">
    <property type="protein sequence ID" value="SER75839.1"/>
    <property type="molecule type" value="Genomic_DNA"/>
</dbReference>